<dbReference type="OrthoDB" id="260091at2759"/>
<keyword evidence="5" id="KW-1133">Transmembrane helix</keyword>
<proteinExistence type="inferred from homology"/>
<evidence type="ECO:0000256" key="3">
    <source>
        <dbReference type="ARBA" id="ARBA00023004"/>
    </source>
</evidence>
<accession>A0A0N1I3U0</accession>
<gene>
    <name evidence="7" type="ORF">ABL78_5178</name>
</gene>
<dbReference type="EMBL" id="LJSK01000168">
    <property type="protein sequence ID" value="KPI85760.1"/>
    <property type="molecule type" value="Genomic_DNA"/>
</dbReference>
<evidence type="ECO:0000256" key="2">
    <source>
        <dbReference type="ARBA" id="ARBA00022723"/>
    </source>
</evidence>
<keyword evidence="5" id="KW-0472">Membrane</keyword>
<feature type="domain" description="Cytochrome b5 heme-binding" evidence="6">
    <location>
        <begin position="10"/>
        <end position="71"/>
    </location>
</feature>
<dbReference type="Gene3D" id="3.10.120.10">
    <property type="entry name" value="Cytochrome b5-like heme/steroid binding domain"/>
    <property type="match status" value="1"/>
</dbReference>
<dbReference type="VEuPathDB" id="TriTrypDB:Lsey_0168_0070"/>
<dbReference type="PANTHER" id="PTHR19359:SF25">
    <property type="entry name" value="CYTOCHROME B5 HEME-BINDING DOMAIN-CONTAINING PROTEIN"/>
    <property type="match status" value="1"/>
</dbReference>
<dbReference type="SUPFAM" id="SSF55856">
    <property type="entry name" value="Cytochrome b5-like heme/steroid binding domain"/>
    <property type="match status" value="1"/>
</dbReference>
<keyword evidence="1" id="KW-0349">Heme</keyword>
<dbReference type="AlphaFoldDB" id="A0A0N1I3U0"/>
<organism evidence="7 8">
    <name type="scientific">Leptomonas seymouri</name>
    <dbReference type="NCBI Taxonomy" id="5684"/>
    <lineage>
        <taxon>Eukaryota</taxon>
        <taxon>Discoba</taxon>
        <taxon>Euglenozoa</taxon>
        <taxon>Kinetoplastea</taxon>
        <taxon>Metakinetoplastina</taxon>
        <taxon>Trypanosomatida</taxon>
        <taxon>Trypanosomatidae</taxon>
        <taxon>Leishmaniinae</taxon>
        <taxon>Leptomonas</taxon>
    </lineage>
</organism>
<dbReference type="PANTHER" id="PTHR19359">
    <property type="entry name" value="CYTOCHROME B5"/>
    <property type="match status" value="1"/>
</dbReference>
<evidence type="ECO:0000256" key="1">
    <source>
        <dbReference type="ARBA" id="ARBA00022617"/>
    </source>
</evidence>
<keyword evidence="8" id="KW-1185">Reference proteome</keyword>
<evidence type="ECO:0000259" key="6">
    <source>
        <dbReference type="PROSITE" id="PS50255"/>
    </source>
</evidence>
<dbReference type="Proteomes" id="UP000038009">
    <property type="component" value="Unassembled WGS sequence"/>
</dbReference>
<dbReference type="InterPro" id="IPR001199">
    <property type="entry name" value="Cyt_B5-like_heme/steroid-bd"/>
</dbReference>
<protein>
    <recommendedName>
        <fullName evidence="6">Cytochrome b5 heme-binding domain-containing protein</fullName>
    </recommendedName>
</protein>
<comment type="similarity">
    <text evidence="4">Belongs to the cytochrome b5 family.</text>
</comment>
<evidence type="ECO:0000256" key="5">
    <source>
        <dbReference type="SAM" id="Phobius"/>
    </source>
</evidence>
<reference evidence="7 8" key="1">
    <citation type="journal article" date="2015" name="PLoS Pathog.">
        <title>Leptomonas seymouri: Adaptations to the Dixenous Life Cycle Analyzed by Genome Sequencing, Transcriptome Profiling and Co-infection with Leishmania donovani.</title>
        <authorList>
            <person name="Kraeva N."/>
            <person name="Butenko A."/>
            <person name="Hlavacova J."/>
            <person name="Kostygov A."/>
            <person name="Myskova J."/>
            <person name="Grybchuk D."/>
            <person name="Lestinova T."/>
            <person name="Votypka J."/>
            <person name="Volf P."/>
            <person name="Opperdoes F."/>
            <person name="Flegontov P."/>
            <person name="Lukes J."/>
            <person name="Yurchenko V."/>
        </authorList>
    </citation>
    <scope>NUCLEOTIDE SEQUENCE [LARGE SCALE GENOMIC DNA]</scope>
    <source>
        <strain evidence="7 8">ATCC 30220</strain>
    </source>
</reference>
<comment type="caution">
    <text evidence="7">The sequence shown here is derived from an EMBL/GenBank/DDBJ whole genome shotgun (WGS) entry which is preliminary data.</text>
</comment>
<evidence type="ECO:0000313" key="7">
    <source>
        <dbReference type="EMBL" id="KPI85760.1"/>
    </source>
</evidence>
<name>A0A0N1I3U0_LEPSE</name>
<feature type="transmembrane region" description="Helical" evidence="5">
    <location>
        <begin position="108"/>
        <end position="127"/>
    </location>
</feature>
<dbReference type="OMA" id="EDMNHST"/>
<sequence length="133" mass="15284">MSVAENYVRLFYKGVGHLVPLSFVLNEHPGGAEYILQYANQDITSVFEDVGHSIDAHAFLKTFEETPGDRQKQIYNESKYKELLGDSLNFTDERIRLAEVRRWRRRNVSVTMGTTLAAMAASIFFLSRLRQHS</sequence>
<dbReference type="GO" id="GO:0020037">
    <property type="term" value="F:heme binding"/>
    <property type="evidence" value="ECO:0007669"/>
    <property type="project" value="TreeGrafter"/>
</dbReference>
<dbReference type="GO" id="GO:0046872">
    <property type="term" value="F:metal ion binding"/>
    <property type="evidence" value="ECO:0007669"/>
    <property type="project" value="UniProtKB-KW"/>
</dbReference>
<dbReference type="InterPro" id="IPR036400">
    <property type="entry name" value="Cyt_B5-like_heme/steroid_sf"/>
</dbReference>
<evidence type="ECO:0000256" key="4">
    <source>
        <dbReference type="ARBA" id="ARBA00038168"/>
    </source>
</evidence>
<evidence type="ECO:0000313" key="8">
    <source>
        <dbReference type="Proteomes" id="UP000038009"/>
    </source>
</evidence>
<keyword evidence="3" id="KW-0408">Iron</keyword>
<dbReference type="GO" id="GO:0016020">
    <property type="term" value="C:membrane"/>
    <property type="evidence" value="ECO:0007669"/>
    <property type="project" value="TreeGrafter"/>
</dbReference>
<dbReference type="Pfam" id="PF00173">
    <property type="entry name" value="Cyt-b5"/>
    <property type="match status" value="1"/>
</dbReference>
<dbReference type="InterPro" id="IPR050668">
    <property type="entry name" value="Cytochrome_b5"/>
</dbReference>
<dbReference type="PROSITE" id="PS50255">
    <property type="entry name" value="CYTOCHROME_B5_2"/>
    <property type="match status" value="1"/>
</dbReference>
<keyword evidence="5" id="KW-0812">Transmembrane</keyword>
<keyword evidence="2" id="KW-0479">Metal-binding</keyword>